<accession>A0A396HHU2</accession>
<keyword evidence="1" id="KW-1133">Transmembrane helix</keyword>
<evidence type="ECO:0000313" key="3">
    <source>
        <dbReference type="Proteomes" id="UP000265566"/>
    </source>
</evidence>
<name>A0A396HHU2_MEDTR</name>
<evidence type="ECO:0008006" key="4">
    <source>
        <dbReference type="Google" id="ProtNLM"/>
    </source>
</evidence>
<dbReference type="AlphaFoldDB" id="A0A396HHU2"/>
<keyword evidence="1" id="KW-0812">Transmembrane</keyword>
<reference evidence="3" key="1">
    <citation type="journal article" date="2018" name="Nat. Plants">
        <title>Whole-genome landscape of Medicago truncatula symbiotic genes.</title>
        <authorList>
            <person name="Pecrix Y."/>
            <person name="Staton S.E."/>
            <person name="Sallet E."/>
            <person name="Lelandais-Briere C."/>
            <person name="Moreau S."/>
            <person name="Carrere S."/>
            <person name="Blein T."/>
            <person name="Jardinaud M.F."/>
            <person name="Latrasse D."/>
            <person name="Zouine M."/>
            <person name="Zahm M."/>
            <person name="Kreplak J."/>
            <person name="Mayjonade B."/>
            <person name="Satge C."/>
            <person name="Perez M."/>
            <person name="Cauet S."/>
            <person name="Marande W."/>
            <person name="Chantry-Darmon C."/>
            <person name="Lopez-Roques C."/>
            <person name="Bouchez O."/>
            <person name="Berard A."/>
            <person name="Debelle F."/>
            <person name="Munos S."/>
            <person name="Bendahmane A."/>
            <person name="Berges H."/>
            <person name="Niebel A."/>
            <person name="Buitink J."/>
            <person name="Frugier F."/>
            <person name="Benhamed M."/>
            <person name="Crespi M."/>
            <person name="Gouzy J."/>
            <person name="Gamas P."/>
        </authorList>
    </citation>
    <scope>NUCLEOTIDE SEQUENCE [LARGE SCALE GENOMIC DNA]</scope>
    <source>
        <strain evidence="3">cv. Jemalong A17</strain>
    </source>
</reference>
<organism evidence="2 3">
    <name type="scientific">Medicago truncatula</name>
    <name type="common">Barrel medic</name>
    <name type="synonym">Medicago tribuloides</name>
    <dbReference type="NCBI Taxonomy" id="3880"/>
    <lineage>
        <taxon>Eukaryota</taxon>
        <taxon>Viridiplantae</taxon>
        <taxon>Streptophyta</taxon>
        <taxon>Embryophyta</taxon>
        <taxon>Tracheophyta</taxon>
        <taxon>Spermatophyta</taxon>
        <taxon>Magnoliopsida</taxon>
        <taxon>eudicotyledons</taxon>
        <taxon>Gunneridae</taxon>
        <taxon>Pentapetalae</taxon>
        <taxon>rosids</taxon>
        <taxon>fabids</taxon>
        <taxon>Fabales</taxon>
        <taxon>Fabaceae</taxon>
        <taxon>Papilionoideae</taxon>
        <taxon>50 kb inversion clade</taxon>
        <taxon>NPAAA clade</taxon>
        <taxon>Hologalegina</taxon>
        <taxon>IRL clade</taxon>
        <taxon>Trifolieae</taxon>
        <taxon>Medicago</taxon>
    </lineage>
</organism>
<evidence type="ECO:0000313" key="2">
    <source>
        <dbReference type="EMBL" id="RHN52910.1"/>
    </source>
</evidence>
<keyword evidence="1" id="KW-0472">Membrane</keyword>
<sequence length="75" mass="8300">MVRSSSVSIQSKLSLRSKFSLALIIMVSTKPPFVSLRCFSVVSLCINASMAFILQLECNLNPYSKLPSAKLFILM</sequence>
<feature type="transmembrane region" description="Helical" evidence="1">
    <location>
        <begin position="21"/>
        <end position="54"/>
    </location>
</feature>
<dbReference type="Proteomes" id="UP000265566">
    <property type="component" value="Chromosome 6"/>
</dbReference>
<proteinExistence type="predicted"/>
<dbReference type="EMBL" id="PSQE01000006">
    <property type="protein sequence ID" value="RHN52910.1"/>
    <property type="molecule type" value="Genomic_DNA"/>
</dbReference>
<dbReference type="Gramene" id="rna37646">
    <property type="protein sequence ID" value="RHN52910.1"/>
    <property type="gene ID" value="gene37646"/>
</dbReference>
<comment type="caution">
    <text evidence="2">The sequence shown here is derived from an EMBL/GenBank/DDBJ whole genome shotgun (WGS) entry which is preliminary data.</text>
</comment>
<evidence type="ECO:0000256" key="1">
    <source>
        <dbReference type="SAM" id="Phobius"/>
    </source>
</evidence>
<gene>
    <name evidence="2" type="ORF">MtrunA17_Chr6g0485691</name>
</gene>
<protein>
    <recommendedName>
        <fullName evidence="4">Transmembrane protein</fullName>
    </recommendedName>
</protein>